<reference evidence="2 3" key="1">
    <citation type="submission" date="2014-07" db="EMBL/GenBank/DDBJ databases">
        <authorList>
            <person name="Sibley D."/>
            <person name="Venepally P."/>
            <person name="Karamycheva S."/>
            <person name="Hadjithomas M."/>
            <person name="Khan A."/>
            <person name="Brunk B."/>
            <person name="Roos D."/>
            <person name="Caler E."/>
            <person name="Lorenzi H."/>
        </authorList>
    </citation>
    <scope>NUCLEOTIDE SEQUENCE [LARGE SCALE GENOMIC DNA]</scope>
    <source>
        <strain evidence="2 3">FOU</strain>
    </source>
</reference>
<dbReference type="Proteomes" id="UP000028838">
    <property type="component" value="Unassembled WGS sequence"/>
</dbReference>
<dbReference type="EMBL" id="AEYH02002486">
    <property type="protein sequence ID" value="KFG38473.1"/>
    <property type="molecule type" value="Genomic_DNA"/>
</dbReference>
<accession>A0A086K255</accession>
<feature type="region of interest" description="Disordered" evidence="1">
    <location>
        <begin position="17"/>
        <end position="38"/>
    </location>
</feature>
<dbReference type="VEuPathDB" id="ToxoDB:TGFOU_405880"/>
<proteinExistence type="predicted"/>
<protein>
    <submittedName>
        <fullName evidence="2">Uncharacterized protein</fullName>
    </submittedName>
</protein>
<evidence type="ECO:0000313" key="2">
    <source>
        <dbReference type="EMBL" id="KFG38473.1"/>
    </source>
</evidence>
<comment type="caution">
    <text evidence="2">The sequence shown here is derived from an EMBL/GenBank/DDBJ whole genome shotgun (WGS) entry which is preliminary data.</text>
</comment>
<organism evidence="2 3">
    <name type="scientific">Toxoplasma gondii FOU</name>
    <dbReference type="NCBI Taxonomy" id="943167"/>
    <lineage>
        <taxon>Eukaryota</taxon>
        <taxon>Sar</taxon>
        <taxon>Alveolata</taxon>
        <taxon>Apicomplexa</taxon>
        <taxon>Conoidasida</taxon>
        <taxon>Coccidia</taxon>
        <taxon>Eucoccidiorida</taxon>
        <taxon>Eimeriorina</taxon>
        <taxon>Sarcocystidae</taxon>
        <taxon>Toxoplasma</taxon>
    </lineage>
</organism>
<name>A0A086K255_TOXGO</name>
<sequence length="100" mass="11011">MAKDTLRLVLPLSDSRMALSSSSTEETAGVTGDEATASGEATPLLRASLLLRGAKRLRGESAADLQTDRGSGWRLSFSRRQRLRLRRFFSSLPVFPPRTF</sequence>
<dbReference type="AlphaFoldDB" id="A0A086K255"/>
<evidence type="ECO:0000313" key="3">
    <source>
        <dbReference type="Proteomes" id="UP000028838"/>
    </source>
</evidence>
<gene>
    <name evidence="2" type="ORF">TGFOU_405880</name>
</gene>
<evidence type="ECO:0000256" key="1">
    <source>
        <dbReference type="SAM" id="MobiDB-lite"/>
    </source>
</evidence>